<proteinExistence type="predicted"/>
<dbReference type="Proteomes" id="UP001162992">
    <property type="component" value="Chromosome 11"/>
</dbReference>
<evidence type="ECO:0000313" key="1">
    <source>
        <dbReference type="EMBL" id="KAJ7538856.1"/>
    </source>
</evidence>
<gene>
    <name evidence="1" type="ORF">O6H91_11G065700</name>
</gene>
<dbReference type="EMBL" id="CM055102">
    <property type="protein sequence ID" value="KAJ7538856.1"/>
    <property type="molecule type" value="Genomic_DNA"/>
</dbReference>
<keyword evidence="2" id="KW-1185">Reference proteome</keyword>
<evidence type="ECO:0000313" key="2">
    <source>
        <dbReference type="Proteomes" id="UP001162992"/>
    </source>
</evidence>
<accession>A0ACC2C9X8</accession>
<organism evidence="1 2">
    <name type="scientific">Diphasiastrum complanatum</name>
    <name type="common">Issler's clubmoss</name>
    <name type="synonym">Lycopodium complanatum</name>
    <dbReference type="NCBI Taxonomy" id="34168"/>
    <lineage>
        <taxon>Eukaryota</taxon>
        <taxon>Viridiplantae</taxon>
        <taxon>Streptophyta</taxon>
        <taxon>Embryophyta</taxon>
        <taxon>Tracheophyta</taxon>
        <taxon>Lycopodiopsida</taxon>
        <taxon>Lycopodiales</taxon>
        <taxon>Lycopodiaceae</taxon>
        <taxon>Lycopodioideae</taxon>
        <taxon>Diphasiastrum</taxon>
    </lineage>
</organism>
<protein>
    <submittedName>
        <fullName evidence="1">Uncharacterized protein</fullName>
    </submittedName>
</protein>
<reference evidence="2" key="1">
    <citation type="journal article" date="2024" name="Proc. Natl. Acad. Sci. U.S.A.">
        <title>Extraordinary preservation of gene collinearity over three hundred million years revealed in homosporous lycophytes.</title>
        <authorList>
            <person name="Li C."/>
            <person name="Wickell D."/>
            <person name="Kuo L.Y."/>
            <person name="Chen X."/>
            <person name="Nie B."/>
            <person name="Liao X."/>
            <person name="Peng D."/>
            <person name="Ji J."/>
            <person name="Jenkins J."/>
            <person name="Williams M."/>
            <person name="Shu S."/>
            <person name="Plott C."/>
            <person name="Barry K."/>
            <person name="Rajasekar S."/>
            <person name="Grimwood J."/>
            <person name="Han X."/>
            <person name="Sun S."/>
            <person name="Hou Z."/>
            <person name="He W."/>
            <person name="Dai G."/>
            <person name="Sun C."/>
            <person name="Schmutz J."/>
            <person name="Leebens-Mack J.H."/>
            <person name="Li F.W."/>
            <person name="Wang L."/>
        </authorList>
    </citation>
    <scope>NUCLEOTIDE SEQUENCE [LARGE SCALE GENOMIC DNA]</scope>
    <source>
        <strain evidence="2">cv. PW_Plant_1</strain>
    </source>
</reference>
<comment type="caution">
    <text evidence="1">The sequence shown here is derived from an EMBL/GenBank/DDBJ whole genome shotgun (WGS) entry which is preliminary data.</text>
</comment>
<sequence length="807" mass="90489">MAGSRIQKNKPHKTRFASKSSRNLHKTAPDGGKAQVKPPSHGQTARLARLQRNKNIRSHKRSTLIAEKRASVTGTSPPRILALIPLSSEVDVRLAIRTILSACESEDTAGTSENGPDGMDTEKPFAEEVADDGPITVRVPRYKLRLTILNAPRTDFQRCLEVVKVADVIAFVTPAVGGESGHVDKLGNLCLSMVRAQGMAFSVGLILGLSSVSIKKRSDVKKAAIAALHQELSEDCRTFSVDCPEDCQQILRHVSEHRTSGPQWRNQRPYVFAHQLSFQPDSEHSDKGTLQLAGYLRGRGMSVNQLVHVAGVGDFQLQKIDILEDPFPLQEQKRHHTADMMLVDGNFENSKVSTILPDEMQEPLVTENIPDELAGEQTWPTEDELTKAGKENPNKLHRLRRLPKGTSTYQAAWIVDEISDEEANFHEQDEPMGDIKPDTIDQDDAYHSEDDDADSDSMPSRTGSIWDEDDTKSAAMDNEDLSASQREAELRIKEAHKADEEYPDEVDTPTDIPARQRFAKYRGLKSFRTSTWDPKESLPQEYGKIFAFDSFNRTAKYVHDKASQVDMGSVEGSVRIGTFVKLHITKVPHSEASSLLSAHPSSPLVVCGLLQHESKMSVLHFSIRKNDSYSEPVKSKDQLIFHTGFRRFTSRPIFSTDDINMDKHKFERFLHPGRFTIASVFCPISFGPLPVLVFKSNSEDKEVSFVASGATRNVDPDRIILKKIVLSGFPHSVSKRKAVVRYMFHNPEDVMWFKPLEVYTKYGRRGRIKEPVGTHGAMKCIFDGVVQQRDAVCVSLFRRVYPKWPSQ</sequence>
<name>A0ACC2C9X8_DIPCM</name>